<gene>
    <name evidence="7" type="ORF">SAMN04488700_1219</name>
</gene>
<keyword evidence="4" id="KW-1133">Transmembrane helix</keyword>
<dbReference type="CDD" id="cd06225">
    <property type="entry name" value="HAMP"/>
    <property type="match status" value="1"/>
</dbReference>
<comment type="similarity">
    <text evidence="2">Belongs to the methyl-accepting chemotaxis (MCP) protein family.</text>
</comment>
<feature type="transmembrane region" description="Helical" evidence="4">
    <location>
        <begin position="12"/>
        <end position="35"/>
    </location>
</feature>
<feature type="transmembrane region" description="Helical" evidence="4">
    <location>
        <begin position="190"/>
        <end position="208"/>
    </location>
</feature>
<dbReference type="Pfam" id="PF00015">
    <property type="entry name" value="MCPsignal"/>
    <property type="match status" value="1"/>
</dbReference>
<dbReference type="InterPro" id="IPR004090">
    <property type="entry name" value="Chemotax_Me-accpt_rcpt"/>
</dbReference>
<evidence type="ECO:0000259" key="5">
    <source>
        <dbReference type="PROSITE" id="PS50111"/>
    </source>
</evidence>
<dbReference type="Gene3D" id="1.10.287.950">
    <property type="entry name" value="Methyl-accepting chemotaxis protein"/>
    <property type="match status" value="1"/>
</dbReference>
<dbReference type="SMART" id="SM00304">
    <property type="entry name" value="HAMP"/>
    <property type="match status" value="1"/>
</dbReference>
<evidence type="ECO:0000256" key="4">
    <source>
        <dbReference type="SAM" id="Phobius"/>
    </source>
</evidence>
<dbReference type="PANTHER" id="PTHR32089:SF112">
    <property type="entry name" value="LYSOZYME-LIKE PROTEIN-RELATED"/>
    <property type="match status" value="1"/>
</dbReference>
<dbReference type="PROSITE" id="PS50885">
    <property type="entry name" value="HAMP"/>
    <property type="match status" value="1"/>
</dbReference>
<dbReference type="Gene3D" id="6.10.340.10">
    <property type="match status" value="1"/>
</dbReference>
<organism evidence="7 8">
    <name type="scientific">Carnobacterium iners</name>
    <dbReference type="NCBI Taxonomy" id="1073423"/>
    <lineage>
        <taxon>Bacteria</taxon>
        <taxon>Bacillati</taxon>
        <taxon>Bacillota</taxon>
        <taxon>Bacilli</taxon>
        <taxon>Lactobacillales</taxon>
        <taxon>Carnobacteriaceae</taxon>
        <taxon>Carnobacterium</taxon>
    </lineage>
</organism>
<feature type="domain" description="Methyl-accepting transducer" evidence="5">
    <location>
        <begin position="282"/>
        <end position="539"/>
    </location>
</feature>
<evidence type="ECO:0000256" key="1">
    <source>
        <dbReference type="ARBA" id="ARBA00023224"/>
    </source>
</evidence>
<dbReference type="GO" id="GO:0004888">
    <property type="term" value="F:transmembrane signaling receptor activity"/>
    <property type="evidence" value="ECO:0007669"/>
    <property type="project" value="InterPro"/>
</dbReference>
<dbReference type="GO" id="GO:0006935">
    <property type="term" value="P:chemotaxis"/>
    <property type="evidence" value="ECO:0007669"/>
    <property type="project" value="InterPro"/>
</dbReference>
<dbReference type="RefSeq" id="WP_085559398.1">
    <property type="nucleotide sequence ID" value="NZ_FOAH01000001.1"/>
</dbReference>
<evidence type="ECO:0000256" key="2">
    <source>
        <dbReference type="ARBA" id="ARBA00029447"/>
    </source>
</evidence>
<keyword evidence="4" id="KW-0472">Membrane</keyword>
<evidence type="ECO:0000313" key="8">
    <source>
        <dbReference type="Proteomes" id="UP000193435"/>
    </source>
</evidence>
<evidence type="ECO:0000256" key="3">
    <source>
        <dbReference type="PROSITE-ProRule" id="PRU00284"/>
    </source>
</evidence>
<sequence length="568" mass="62238">MKKRKEKKDRITSLNTKILAGFAVIVVLIMMQSMYNVISLNDVNKSVETVMEKELKLLITNNALLVDVHKRTSLVRGFLLYEDEAYRTQFNEELAGAIALENTALETSDAPEMKKLIGRKISLGNLTDETFEAYDNGEKSKAEDIMNLQAKALEQELEKGFSDLSTYREKRIQDLGQEIIANGKTMRNSGIIVTIIVAVFSAIIAYITSRNITRPIKLVMKQMKEISDGNLKVEPLTVATKDETGQLSESMNVMQNVLKEMIHNLSVASETLTANSEELTQSAFEVKAGSEQVATTMQELATGSETQANTASSLSIVMGNFTKKVQDTNKRGDQINKTSQQVLEMTNQGAELMESSTQQMQKIDRIVQDTVEKMGTLDNQTKEISDLVSIIQTVADQTNLLALNAAIEAARAGEHGRGFAVVADEVRKLAEQVAVSIADITGFVNTIQKESKNVRESLQIGYTEVEEGTAQIKTTGKTFNKISKSVTSMVSEIQQISNNLESIAVNSEIMGSSIEEIAAVSEESAAGVEETSAATQQISSSMEEVSGNSEHLAALAENLSQMVNKFKL</sequence>
<keyword evidence="1 3" id="KW-0807">Transducer</keyword>
<keyword evidence="4" id="KW-0812">Transmembrane</keyword>
<dbReference type="PRINTS" id="PR00260">
    <property type="entry name" value="CHEMTRNSDUCR"/>
</dbReference>
<dbReference type="EMBL" id="FXBJ01000002">
    <property type="protein sequence ID" value="SMH31019.1"/>
    <property type="molecule type" value="Genomic_DNA"/>
</dbReference>
<evidence type="ECO:0000313" key="7">
    <source>
        <dbReference type="EMBL" id="SMH31019.1"/>
    </source>
</evidence>
<dbReference type="OrthoDB" id="2168386at2"/>
<accession>A0A1X7N183</accession>
<dbReference type="AlphaFoldDB" id="A0A1X7N183"/>
<evidence type="ECO:0000259" key="6">
    <source>
        <dbReference type="PROSITE" id="PS50885"/>
    </source>
</evidence>
<proteinExistence type="inferred from homology"/>
<feature type="domain" description="HAMP" evidence="6">
    <location>
        <begin position="210"/>
        <end position="263"/>
    </location>
</feature>
<dbReference type="Pfam" id="PF00672">
    <property type="entry name" value="HAMP"/>
    <property type="match status" value="1"/>
</dbReference>
<dbReference type="STRING" id="1073423.SAMN04488700_1219"/>
<dbReference type="SUPFAM" id="SSF58104">
    <property type="entry name" value="Methyl-accepting chemotaxis protein (MCP) signaling domain"/>
    <property type="match status" value="1"/>
</dbReference>
<dbReference type="CDD" id="cd11386">
    <property type="entry name" value="MCP_signal"/>
    <property type="match status" value="1"/>
</dbReference>
<reference evidence="7 8" key="1">
    <citation type="submission" date="2017-04" db="EMBL/GenBank/DDBJ databases">
        <authorList>
            <person name="Afonso C.L."/>
            <person name="Miller P.J."/>
            <person name="Scott M.A."/>
            <person name="Spackman E."/>
            <person name="Goraichik I."/>
            <person name="Dimitrov K.M."/>
            <person name="Suarez D.L."/>
            <person name="Swayne D.E."/>
        </authorList>
    </citation>
    <scope>NUCLEOTIDE SEQUENCE [LARGE SCALE GENOMIC DNA]</scope>
    <source>
        <strain evidence="7 8">LMG26642</strain>
    </source>
</reference>
<name>A0A1X7N183_9LACT</name>
<dbReference type="GO" id="GO:0016020">
    <property type="term" value="C:membrane"/>
    <property type="evidence" value="ECO:0007669"/>
    <property type="project" value="InterPro"/>
</dbReference>
<dbReference type="PROSITE" id="PS50111">
    <property type="entry name" value="CHEMOTAXIS_TRANSDUC_2"/>
    <property type="match status" value="1"/>
</dbReference>
<dbReference type="GO" id="GO:0007165">
    <property type="term" value="P:signal transduction"/>
    <property type="evidence" value="ECO:0007669"/>
    <property type="project" value="UniProtKB-KW"/>
</dbReference>
<dbReference type="InterPro" id="IPR004089">
    <property type="entry name" value="MCPsignal_dom"/>
</dbReference>
<keyword evidence="8" id="KW-1185">Reference proteome</keyword>
<protein>
    <submittedName>
        <fullName evidence="7">Methyl-accepting chemotaxis protein</fullName>
    </submittedName>
</protein>
<dbReference type="InterPro" id="IPR003660">
    <property type="entry name" value="HAMP_dom"/>
</dbReference>
<dbReference type="Proteomes" id="UP000193435">
    <property type="component" value="Unassembled WGS sequence"/>
</dbReference>
<dbReference type="PANTHER" id="PTHR32089">
    <property type="entry name" value="METHYL-ACCEPTING CHEMOTAXIS PROTEIN MCPB"/>
    <property type="match status" value="1"/>
</dbReference>
<dbReference type="SMART" id="SM00283">
    <property type="entry name" value="MA"/>
    <property type="match status" value="1"/>
</dbReference>